<dbReference type="OrthoDB" id="62120at2759"/>
<comment type="catalytic activity">
    <reaction evidence="8">
        <text>Successive hydrolysis of beta-D-glucose units from the non-reducing ends of (1-&gt;3)-beta-D-glucans, releasing alpha-glucose.</text>
        <dbReference type="EC" id="3.2.1.58"/>
    </reaction>
</comment>
<name>A0A9Q0S058_9DIPT</name>
<keyword evidence="14" id="KW-1185">Reference proteome</keyword>
<evidence type="ECO:0000256" key="5">
    <source>
        <dbReference type="ARBA" id="ARBA00022801"/>
    </source>
</evidence>
<evidence type="ECO:0000256" key="2">
    <source>
        <dbReference type="ARBA" id="ARBA00005641"/>
    </source>
</evidence>
<proteinExistence type="inferred from homology"/>
<dbReference type="GO" id="GO:0004338">
    <property type="term" value="F:glucan exo-1,3-beta-glucosidase activity"/>
    <property type="evidence" value="ECO:0007669"/>
    <property type="project" value="UniProtKB-EC"/>
</dbReference>
<evidence type="ECO:0000256" key="10">
    <source>
        <dbReference type="RuleBase" id="RU361153"/>
    </source>
</evidence>
<keyword evidence="6 10" id="KW-0326">Glycosidase</keyword>
<dbReference type="GO" id="GO:0009251">
    <property type="term" value="P:glucan catabolic process"/>
    <property type="evidence" value="ECO:0007669"/>
    <property type="project" value="TreeGrafter"/>
</dbReference>
<evidence type="ECO:0000256" key="9">
    <source>
        <dbReference type="ARBA" id="ARBA00038929"/>
    </source>
</evidence>
<evidence type="ECO:0000313" key="14">
    <source>
        <dbReference type="Proteomes" id="UP001151699"/>
    </source>
</evidence>
<accession>A0A9Q0S058</accession>
<comment type="subcellular location">
    <subcellularLocation>
        <location evidence="1">Secreted</location>
    </subcellularLocation>
</comment>
<evidence type="ECO:0000256" key="11">
    <source>
        <dbReference type="SAM" id="SignalP"/>
    </source>
</evidence>
<dbReference type="EC" id="3.2.1.58" evidence="9"/>
<gene>
    <name evidence="13" type="primary">exgA_0</name>
    <name evidence="13" type="ORF">Bhyg_11305</name>
</gene>
<dbReference type="GO" id="GO:0009986">
    <property type="term" value="C:cell surface"/>
    <property type="evidence" value="ECO:0007669"/>
    <property type="project" value="TreeGrafter"/>
</dbReference>
<dbReference type="InterPro" id="IPR050386">
    <property type="entry name" value="Glycosyl_hydrolase_5"/>
</dbReference>
<sequence>MGFPTTHIICCSALYSLFIMSLTSAQSQPAYDYRTMKSFGVNLGSWVSLEKWIYPSLFERHAPNAIDEWTFSEQALDPAAALLEHWNTFVTEDVIELFAGIHGNHLRIPVGYWAFIQPDEGEPYVSTGQKAQLERILGYCEKYNLYAIIDLHGMPGSQNGEHHSGRTGAVEFYSDYNQQRSRNTIQAVVNWINNLNSTLKARVSAIQPVNEPHIETSDDLAKLKSFYTDAFEIINSADYKVTMLFGDGFQGLEAFADFLLPTDNAVIDLHPYFTFPPHSNTNKTAIIEGICSRLTLQETFHLPVFYGEWSVSSGIPSDDMKWFRTMMDTQVYAYKNGGVGFTFWTLRNEAVPNDLCGRPGQSSYNCFEGIAWSLEKLINAGIVTERTFLETPNQQCTQNPTDIPTESPTPDPNSAMLNICSVFLFMVCLSVSIKTV</sequence>
<dbReference type="Proteomes" id="UP001151699">
    <property type="component" value="Chromosome X"/>
</dbReference>
<evidence type="ECO:0000259" key="12">
    <source>
        <dbReference type="Pfam" id="PF00150"/>
    </source>
</evidence>
<reference evidence="13" key="1">
    <citation type="submission" date="2022-07" db="EMBL/GenBank/DDBJ databases">
        <authorList>
            <person name="Trinca V."/>
            <person name="Uliana J.V.C."/>
            <person name="Torres T.T."/>
            <person name="Ward R.J."/>
            <person name="Monesi N."/>
        </authorList>
    </citation>
    <scope>NUCLEOTIDE SEQUENCE</scope>
    <source>
        <strain evidence="13">HSMRA1968</strain>
        <tissue evidence="13">Whole embryos</tissue>
    </source>
</reference>
<dbReference type="GO" id="GO:0071555">
    <property type="term" value="P:cell wall organization"/>
    <property type="evidence" value="ECO:0007669"/>
    <property type="project" value="UniProtKB-KW"/>
</dbReference>
<dbReference type="GO" id="GO:0005576">
    <property type="term" value="C:extracellular region"/>
    <property type="evidence" value="ECO:0007669"/>
    <property type="project" value="UniProtKB-SubCell"/>
</dbReference>
<dbReference type="EMBL" id="WJQU01000003">
    <property type="protein sequence ID" value="KAJ6638568.1"/>
    <property type="molecule type" value="Genomic_DNA"/>
</dbReference>
<evidence type="ECO:0000313" key="13">
    <source>
        <dbReference type="EMBL" id="KAJ6638568.1"/>
    </source>
</evidence>
<evidence type="ECO:0000256" key="3">
    <source>
        <dbReference type="ARBA" id="ARBA00022525"/>
    </source>
</evidence>
<keyword evidence="4 11" id="KW-0732">Signal</keyword>
<dbReference type="InterPro" id="IPR001547">
    <property type="entry name" value="Glyco_hydro_5"/>
</dbReference>
<keyword evidence="3" id="KW-0964">Secreted</keyword>
<dbReference type="PANTHER" id="PTHR31297">
    <property type="entry name" value="GLUCAN ENDO-1,6-BETA-GLUCOSIDASE B"/>
    <property type="match status" value="1"/>
</dbReference>
<comment type="caution">
    <text evidence="13">The sequence shown here is derived from an EMBL/GenBank/DDBJ whole genome shotgun (WGS) entry which is preliminary data.</text>
</comment>
<feature type="domain" description="Glycoside hydrolase family 5" evidence="12">
    <location>
        <begin position="85"/>
        <end position="348"/>
    </location>
</feature>
<evidence type="ECO:0000256" key="4">
    <source>
        <dbReference type="ARBA" id="ARBA00022729"/>
    </source>
</evidence>
<evidence type="ECO:0000256" key="8">
    <source>
        <dbReference type="ARBA" id="ARBA00036824"/>
    </source>
</evidence>
<organism evidence="13 14">
    <name type="scientific">Pseudolycoriella hygida</name>
    <dbReference type="NCBI Taxonomy" id="35572"/>
    <lineage>
        <taxon>Eukaryota</taxon>
        <taxon>Metazoa</taxon>
        <taxon>Ecdysozoa</taxon>
        <taxon>Arthropoda</taxon>
        <taxon>Hexapoda</taxon>
        <taxon>Insecta</taxon>
        <taxon>Pterygota</taxon>
        <taxon>Neoptera</taxon>
        <taxon>Endopterygota</taxon>
        <taxon>Diptera</taxon>
        <taxon>Nematocera</taxon>
        <taxon>Sciaroidea</taxon>
        <taxon>Sciaridae</taxon>
        <taxon>Pseudolycoriella</taxon>
    </lineage>
</organism>
<protein>
    <recommendedName>
        <fullName evidence="9">glucan 1,3-beta-glucosidase</fullName>
        <ecNumber evidence="9">3.2.1.58</ecNumber>
    </recommendedName>
</protein>
<feature type="chain" id="PRO_5040382242" description="glucan 1,3-beta-glucosidase" evidence="11">
    <location>
        <begin position="26"/>
        <end position="436"/>
    </location>
</feature>
<dbReference type="Pfam" id="PF00150">
    <property type="entry name" value="Cellulase"/>
    <property type="match status" value="1"/>
</dbReference>
<keyword evidence="5 10" id="KW-0378">Hydrolase</keyword>
<dbReference type="AlphaFoldDB" id="A0A9Q0S058"/>
<evidence type="ECO:0000256" key="6">
    <source>
        <dbReference type="ARBA" id="ARBA00023295"/>
    </source>
</evidence>
<comment type="similarity">
    <text evidence="2 10">Belongs to the glycosyl hydrolase 5 (cellulase A) family.</text>
</comment>
<dbReference type="PANTHER" id="PTHR31297:SF1">
    <property type="entry name" value="GLUCAN 1,3-BETA-GLUCOSIDASE I_II-RELATED"/>
    <property type="match status" value="1"/>
</dbReference>
<dbReference type="Gene3D" id="3.20.20.80">
    <property type="entry name" value="Glycosidases"/>
    <property type="match status" value="1"/>
</dbReference>
<feature type="signal peptide" evidence="11">
    <location>
        <begin position="1"/>
        <end position="25"/>
    </location>
</feature>
<evidence type="ECO:0000256" key="1">
    <source>
        <dbReference type="ARBA" id="ARBA00004613"/>
    </source>
</evidence>
<dbReference type="SUPFAM" id="SSF51445">
    <property type="entry name" value="(Trans)glycosidases"/>
    <property type="match status" value="1"/>
</dbReference>
<dbReference type="InterPro" id="IPR017853">
    <property type="entry name" value="GH"/>
</dbReference>
<keyword evidence="7" id="KW-0961">Cell wall biogenesis/degradation</keyword>
<evidence type="ECO:0000256" key="7">
    <source>
        <dbReference type="ARBA" id="ARBA00023316"/>
    </source>
</evidence>